<dbReference type="AlphaFoldDB" id="D5AFG7"/>
<reference evidence="1 2" key="1">
    <citation type="journal article" date="2009" name="J. Infect. Dis.">
        <title>Clinical, experimental, and genomic differences between intermediately pathogenic, highly pathogenic, and epidemic Streptococcus suis.</title>
        <authorList>
            <person name="Ye C."/>
            <person name="Zheng H."/>
            <person name="Zhang J."/>
            <person name="Jing H."/>
            <person name="Wang L."/>
            <person name="Xiong Y."/>
            <person name="Wang W."/>
            <person name="Zhou Z."/>
            <person name="Sun Q."/>
            <person name="Luo X."/>
            <person name="Du H."/>
            <person name="Gottschalk M."/>
            <person name="Xu J."/>
        </authorList>
    </citation>
    <scope>NUCLEOTIDE SEQUENCE [LARGE SCALE GENOMIC DNA]</scope>
    <source>
        <strain evidence="1 2">GZ1</strain>
    </source>
</reference>
<dbReference type="EMBL" id="CP000837">
    <property type="protein sequence ID" value="ADE30582.1"/>
    <property type="molecule type" value="Genomic_DNA"/>
</dbReference>
<dbReference type="InterPro" id="IPR010434">
    <property type="entry name" value="DUF1033"/>
</dbReference>
<organism evidence="1 2">
    <name type="scientific">Streptococcus suis (strain GZ1)</name>
    <dbReference type="NCBI Taxonomy" id="423211"/>
    <lineage>
        <taxon>Bacteria</taxon>
        <taxon>Bacillati</taxon>
        <taxon>Bacillota</taxon>
        <taxon>Bacilli</taxon>
        <taxon>Lactobacillales</taxon>
        <taxon>Streptococcaceae</taxon>
        <taxon>Streptococcus</taxon>
    </lineage>
</organism>
<evidence type="ECO:0008006" key="3">
    <source>
        <dbReference type="Google" id="ProtNLM"/>
    </source>
</evidence>
<proteinExistence type="predicted"/>
<dbReference type="PATRIC" id="fig|423211.3.peg.116"/>
<evidence type="ECO:0000313" key="1">
    <source>
        <dbReference type="EMBL" id="ADE30582.1"/>
    </source>
</evidence>
<name>D5AFG7_STRGZ</name>
<dbReference type="Pfam" id="PF06279">
    <property type="entry name" value="DUF1033"/>
    <property type="match status" value="1"/>
</dbReference>
<accession>D5AFG7</accession>
<dbReference type="Proteomes" id="UP000002359">
    <property type="component" value="Chromosome"/>
</dbReference>
<dbReference type="HOGENOM" id="CLU_146759_0_0_9"/>
<protein>
    <recommendedName>
        <fullName evidence="3">DNA binding protein</fullName>
    </recommendedName>
</protein>
<evidence type="ECO:0000313" key="2">
    <source>
        <dbReference type="Proteomes" id="UP000002359"/>
    </source>
</evidence>
<dbReference type="KEGG" id="ssw:SSGZ1_0117"/>
<gene>
    <name evidence="1" type="ordered locus">SSGZ1_0117</name>
</gene>
<sequence>MYEKGSNIMYQVIKMYGDFEPWWFLDGWEEDVTSRAAFDRYEDALNAFQKEWVRLSEDFPMKKSKNGTMVAFWDESDQHWCEECDEYLQRYHSLMLVEARENLPAGFIKQPTQPRVRPCKLKQNNCVNE</sequence>